<sequence length="235" mass="25748">MRVVPEFPVCLDMTVEVISELSACFNMTRSLEVTLGNALEGVPKLPACPVTALVATPNFSVPYVSVLPSQLCWLLDPLDPPWGSSSLTTLLWWSSALPWGSSSMSTLQWWPAPPWRSTRPSARMWWSSAPPWVSSSPSALLWWSSASPWGPSSPFALLWWQPSPHWATRLACSALAACKAFVPSSPAPPRTWPTIPPPGPPPVHLQSTSLLKFFVLWFCYVGAIVKGDGEIRKGP</sequence>
<protein>
    <submittedName>
        <fullName evidence="1">Uncharacterized protein</fullName>
    </submittedName>
</protein>
<evidence type="ECO:0000313" key="1">
    <source>
        <dbReference type="EMBL" id="ROL46440.1"/>
    </source>
</evidence>
<comment type="caution">
    <text evidence="1">The sequence shown here is derived from an EMBL/GenBank/DDBJ whole genome shotgun (WGS) entry which is preliminary data.</text>
</comment>
<name>A0A3N0YKK2_ANAGA</name>
<reference evidence="1 2" key="1">
    <citation type="submission" date="2018-10" db="EMBL/GenBank/DDBJ databases">
        <title>Genome assembly for a Yunnan-Guizhou Plateau 3E fish, Anabarilius grahami (Regan), and its evolutionary and genetic applications.</title>
        <authorList>
            <person name="Jiang W."/>
        </authorList>
    </citation>
    <scope>NUCLEOTIDE SEQUENCE [LARGE SCALE GENOMIC DNA]</scope>
    <source>
        <strain evidence="1">AG-KIZ</strain>
        <tissue evidence="1">Muscle</tissue>
    </source>
</reference>
<dbReference type="Proteomes" id="UP000281406">
    <property type="component" value="Unassembled WGS sequence"/>
</dbReference>
<accession>A0A3N0YKK2</accession>
<dbReference type="AlphaFoldDB" id="A0A3N0YKK2"/>
<gene>
    <name evidence="1" type="ORF">DPX16_21624</name>
</gene>
<dbReference type="EMBL" id="RJVU01037554">
    <property type="protein sequence ID" value="ROL46440.1"/>
    <property type="molecule type" value="Genomic_DNA"/>
</dbReference>
<organism evidence="1 2">
    <name type="scientific">Anabarilius grahami</name>
    <name type="common">Kanglang fish</name>
    <name type="synonym">Barilius grahami</name>
    <dbReference type="NCBI Taxonomy" id="495550"/>
    <lineage>
        <taxon>Eukaryota</taxon>
        <taxon>Metazoa</taxon>
        <taxon>Chordata</taxon>
        <taxon>Craniata</taxon>
        <taxon>Vertebrata</taxon>
        <taxon>Euteleostomi</taxon>
        <taxon>Actinopterygii</taxon>
        <taxon>Neopterygii</taxon>
        <taxon>Teleostei</taxon>
        <taxon>Ostariophysi</taxon>
        <taxon>Cypriniformes</taxon>
        <taxon>Xenocyprididae</taxon>
        <taxon>Xenocypridinae</taxon>
        <taxon>Xenocypridinae incertae sedis</taxon>
        <taxon>Anabarilius</taxon>
    </lineage>
</organism>
<proteinExistence type="predicted"/>
<keyword evidence="2" id="KW-1185">Reference proteome</keyword>
<evidence type="ECO:0000313" key="2">
    <source>
        <dbReference type="Proteomes" id="UP000281406"/>
    </source>
</evidence>